<dbReference type="GO" id="GO:0006020">
    <property type="term" value="P:inositol metabolic process"/>
    <property type="evidence" value="ECO:0007669"/>
    <property type="project" value="TreeGrafter"/>
</dbReference>
<comment type="catalytic activity">
    <reaction evidence="1 8">
        <text>a myo-inositol phosphate + H2O = myo-inositol + phosphate</text>
        <dbReference type="Rhea" id="RHEA:24056"/>
        <dbReference type="ChEBI" id="CHEBI:15377"/>
        <dbReference type="ChEBI" id="CHEBI:17268"/>
        <dbReference type="ChEBI" id="CHEBI:43474"/>
        <dbReference type="ChEBI" id="CHEBI:84139"/>
        <dbReference type="EC" id="3.1.3.25"/>
    </reaction>
</comment>
<dbReference type="GO" id="GO:0007165">
    <property type="term" value="P:signal transduction"/>
    <property type="evidence" value="ECO:0007669"/>
    <property type="project" value="TreeGrafter"/>
</dbReference>
<dbReference type="SUPFAM" id="SSF56655">
    <property type="entry name" value="Carbohydrate phosphatase"/>
    <property type="match status" value="1"/>
</dbReference>
<evidence type="ECO:0000256" key="1">
    <source>
        <dbReference type="ARBA" id="ARBA00001033"/>
    </source>
</evidence>
<dbReference type="InterPro" id="IPR033942">
    <property type="entry name" value="IMPase"/>
</dbReference>
<dbReference type="PROSITE" id="PS00630">
    <property type="entry name" value="IMP_2"/>
    <property type="match status" value="1"/>
</dbReference>
<evidence type="ECO:0000256" key="6">
    <source>
        <dbReference type="ARBA" id="ARBA00022842"/>
    </source>
</evidence>
<dbReference type="STRING" id="56779.SAMN05421834_102151"/>
<dbReference type="EMBL" id="FTNC01000002">
    <property type="protein sequence ID" value="SIQ23659.1"/>
    <property type="molecule type" value="Genomic_DNA"/>
</dbReference>
<dbReference type="PROSITE" id="PS00629">
    <property type="entry name" value="IMP_1"/>
    <property type="match status" value="1"/>
</dbReference>
<dbReference type="Gene3D" id="3.40.190.80">
    <property type="match status" value="1"/>
</dbReference>
<dbReference type="Gene3D" id="3.30.540.10">
    <property type="entry name" value="Fructose-1,6-Bisphosphatase, subunit A, domain 1"/>
    <property type="match status" value="1"/>
</dbReference>
<dbReference type="Proteomes" id="UP000185669">
    <property type="component" value="Unassembled WGS sequence"/>
</dbReference>
<keyword evidence="10" id="KW-1185">Reference proteome</keyword>
<evidence type="ECO:0000256" key="3">
    <source>
        <dbReference type="ARBA" id="ARBA00009759"/>
    </source>
</evidence>
<evidence type="ECO:0000256" key="7">
    <source>
        <dbReference type="PIRSR" id="PIRSR600760-2"/>
    </source>
</evidence>
<keyword evidence="5 8" id="KW-0378">Hydrolase</keyword>
<dbReference type="GO" id="GO:0046854">
    <property type="term" value="P:phosphatidylinositol phosphate biosynthetic process"/>
    <property type="evidence" value="ECO:0007669"/>
    <property type="project" value="InterPro"/>
</dbReference>
<feature type="binding site" evidence="7">
    <location>
        <position position="89"/>
    </location>
    <ligand>
        <name>Mg(2+)</name>
        <dbReference type="ChEBI" id="CHEBI:18420"/>
        <label>1</label>
        <note>catalytic</note>
    </ligand>
</feature>
<organism evidence="9 10">
    <name type="scientific">Halanaerobium kushneri</name>
    <dbReference type="NCBI Taxonomy" id="56779"/>
    <lineage>
        <taxon>Bacteria</taxon>
        <taxon>Bacillati</taxon>
        <taxon>Bacillota</taxon>
        <taxon>Clostridia</taxon>
        <taxon>Halanaerobiales</taxon>
        <taxon>Halanaerobiaceae</taxon>
        <taxon>Halanaerobium</taxon>
    </lineage>
</organism>
<dbReference type="InterPro" id="IPR022337">
    <property type="entry name" value="Inositol_monophosphatase_SuhB"/>
</dbReference>
<sequence length="261" mass="29407">MINLVDALALAKEWALDVGKIQKEKLKKENLEINTKSTLTDLVTEIDLLSEKMIREKIEDNYPAHNILGEENDYADKKSKYTWIIDPLDGTNNYASGYPIYSVSIALKYKGEVVLGVVYIPELDEIYSAIKGRGAYKSTKKINISKKSVLSNSLVATGFPYDKKVSRIDNLEPLNRILKEIRGLRRSGSAAFDLVSVACGRIDAYWEFKLKEWDFAAGELLVKEAGGEVYKTEIEGEPLFITGSKELVNQLKTIIEVIYKK</sequence>
<dbReference type="PRINTS" id="PR00377">
    <property type="entry name" value="IMPHPHTASES"/>
</dbReference>
<dbReference type="PRINTS" id="PR01959">
    <property type="entry name" value="SBIMPHPHTASE"/>
</dbReference>
<dbReference type="GO" id="GO:0046872">
    <property type="term" value="F:metal ion binding"/>
    <property type="evidence" value="ECO:0007669"/>
    <property type="project" value="UniProtKB-KW"/>
</dbReference>
<dbReference type="InterPro" id="IPR000760">
    <property type="entry name" value="Inositol_monophosphatase-like"/>
</dbReference>
<dbReference type="EC" id="3.1.3.25" evidence="8"/>
<feature type="binding site" evidence="7">
    <location>
        <position position="88"/>
    </location>
    <ligand>
        <name>Mg(2+)</name>
        <dbReference type="ChEBI" id="CHEBI:18420"/>
        <label>1</label>
        <note>catalytic</note>
    </ligand>
</feature>
<evidence type="ECO:0000313" key="9">
    <source>
        <dbReference type="EMBL" id="SIQ23659.1"/>
    </source>
</evidence>
<dbReference type="PANTHER" id="PTHR20854">
    <property type="entry name" value="INOSITOL MONOPHOSPHATASE"/>
    <property type="match status" value="1"/>
</dbReference>
<dbReference type="FunFam" id="3.30.540.10:FF:000003">
    <property type="entry name" value="Inositol-1-monophosphatase"/>
    <property type="match status" value="1"/>
</dbReference>
<feature type="binding site" evidence="7">
    <location>
        <position position="86"/>
    </location>
    <ligand>
        <name>Mg(2+)</name>
        <dbReference type="ChEBI" id="CHEBI:18420"/>
        <label>1</label>
        <note>catalytic</note>
    </ligand>
</feature>
<evidence type="ECO:0000256" key="2">
    <source>
        <dbReference type="ARBA" id="ARBA00001946"/>
    </source>
</evidence>
<evidence type="ECO:0000256" key="8">
    <source>
        <dbReference type="RuleBase" id="RU364068"/>
    </source>
</evidence>
<reference evidence="10" key="1">
    <citation type="submission" date="2017-01" db="EMBL/GenBank/DDBJ databases">
        <authorList>
            <person name="Varghese N."/>
            <person name="Submissions S."/>
        </authorList>
    </citation>
    <scope>NUCLEOTIDE SEQUENCE [LARGE SCALE GENOMIC DNA]</scope>
    <source>
        <strain evidence="10">ATCC 700103</strain>
    </source>
</reference>
<dbReference type="PANTHER" id="PTHR20854:SF4">
    <property type="entry name" value="INOSITOL-1-MONOPHOSPHATASE-RELATED"/>
    <property type="match status" value="1"/>
</dbReference>
<evidence type="ECO:0000313" key="10">
    <source>
        <dbReference type="Proteomes" id="UP000185669"/>
    </source>
</evidence>
<keyword evidence="6 7" id="KW-0460">Magnesium</keyword>
<name>A0A1N6R4A6_9FIRM</name>
<dbReference type="OrthoDB" id="9772456at2"/>
<dbReference type="InterPro" id="IPR020550">
    <property type="entry name" value="Inositol_monophosphatase_CS"/>
</dbReference>
<dbReference type="InterPro" id="IPR020583">
    <property type="entry name" value="Inositol_monoP_metal-BS"/>
</dbReference>
<dbReference type="AlphaFoldDB" id="A0A1N6R4A6"/>
<keyword evidence="4 7" id="KW-0479">Metal-binding</keyword>
<evidence type="ECO:0000256" key="4">
    <source>
        <dbReference type="ARBA" id="ARBA00022723"/>
    </source>
</evidence>
<dbReference type="GO" id="GO:0008934">
    <property type="term" value="F:inositol monophosphate 1-phosphatase activity"/>
    <property type="evidence" value="ECO:0007669"/>
    <property type="project" value="InterPro"/>
</dbReference>
<dbReference type="Pfam" id="PF00459">
    <property type="entry name" value="Inositol_P"/>
    <property type="match status" value="1"/>
</dbReference>
<evidence type="ECO:0000256" key="5">
    <source>
        <dbReference type="ARBA" id="ARBA00022801"/>
    </source>
</evidence>
<protein>
    <recommendedName>
        <fullName evidence="8">Inositol-1-monophosphatase</fullName>
        <ecNumber evidence="8">3.1.3.25</ecNumber>
    </recommendedName>
</protein>
<comment type="similarity">
    <text evidence="3 8">Belongs to the inositol monophosphatase superfamily.</text>
</comment>
<accession>A0A1N6R4A6</accession>
<gene>
    <name evidence="9" type="ORF">SAMN05421834_102151</name>
</gene>
<dbReference type="RefSeq" id="WP_076543821.1">
    <property type="nucleotide sequence ID" value="NZ_FTNC01000002.1"/>
</dbReference>
<feature type="binding site" evidence="7">
    <location>
        <position position="214"/>
    </location>
    <ligand>
        <name>Mg(2+)</name>
        <dbReference type="ChEBI" id="CHEBI:18420"/>
        <label>1</label>
        <note>catalytic</note>
    </ligand>
</feature>
<comment type="cofactor">
    <cofactor evidence="2 7 8">
        <name>Mg(2+)</name>
        <dbReference type="ChEBI" id="CHEBI:18420"/>
    </cofactor>
</comment>
<proteinExistence type="inferred from homology"/>
<dbReference type="CDD" id="cd01639">
    <property type="entry name" value="IMPase"/>
    <property type="match status" value="1"/>
</dbReference>
<feature type="binding site" evidence="7">
    <location>
        <position position="70"/>
    </location>
    <ligand>
        <name>Mg(2+)</name>
        <dbReference type="ChEBI" id="CHEBI:18420"/>
        <label>1</label>
        <note>catalytic</note>
    </ligand>
</feature>